<dbReference type="InterPro" id="IPR001680">
    <property type="entry name" value="WD40_rpt"/>
</dbReference>
<keyword evidence="5 10" id="KW-0853">WD repeat</keyword>
<feature type="region of interest" description="Disordered" evidence="11">
    <location>
        <begin position="225"/>
        <end position="267"/>
    </location>
</feature>
<dbReference type="GO" id="GO:0005198">
    <property type="term" value="F:structural molecule activity"/>
    <property type="evidence" value="ECO:0007669"/>
    <property type="project" value="InterPro"/>
</dbReference>
<evidence type="ECO:0000313" key="13">
    <source>
        <dbReference type="EMBL" id="THD24673.1"/>
    </source>
</evidence>
<dbReference type="GO" id="GO:1904263">
    <property type="term" value="P:positive regulation of TORC1 signaling"/>
    <property type="evidence" value="ECO:0007669"/>
    <property type="project" value="TreeGrafter"/>
</dbReference>
<keyword evidence="4" id="KW-0813">Transport</keyword>
<keyword evidence="12" id="KW-0732">Signal</keyword>
<gene>
    <name evidence="13" type="ORF">D915_004513</name>
</gene>
<comment type="similarity">
    <text evidence="3">Belongs to the WD repeat SEC13 family.</text>
</comment>
<accession>A0A4E0RAV8</accession>
<feature type="compositionally biased region" description="Low complexity" evidence="11">
    <location>
        <begin position="243"/>
        <end position="263"/>
    </location>
</feature>
<dbReference type="SMART" id="SM00320">
    <property type="entry name" value="WD40"/>
    <property type="match status" value="4"/>
</dbReference>
<evidence type="ECO:0000256" key="11">
    <source>
        <dbReference type="SAM" id="MobiDB-lite"/>
    </source>
</evidence>
<dbReference type="EMBL" id="JXXN02001482">
    <property type="protein sequence ID" value="THD24673.1"/>
    <property type="molecule type" value="Genomic_DNA"/>
</dbReference>
<keyword evidence="6" id="KW-0677">Repeat</keyword>
<dbReference type="InterPro" id="IPR037363">
    <property type="entry name" value="Sec13/Seh1_fam"/>
</dbReference>
<comment type="subcellular location">
    <subcellularLocation>
        <location evidence="2">Lysosome</location>
    </subcellularLocation>
    <subcellularLocation>
        <location evidence="1">Nucleus envelope</location>
    </subcellularLocation>
</comment>
<dbReference type="GO" id="GO:0035859">
    <property type="term" value="C:Seh1-associated complex"/>
    <property type="evidence" value="ECO:0007669"/>
    <property type="project" value="TreeGrafter"/>
</dbReference>
<dbReference type="PROSITE" id="PS50082">
    <property type="entry name" value="WD_REPEATS_2"/>
    <property type="match status" value="2"/>
</dbReference>
<evidence type="ECO:0000256" key="2">
    <source>
        <dbReference type="ARBA" id="ARBA00004371"/>
    </source>
</evidence>
<feature type="signal peptide" evidence="12">
    <location>
        <begin position="1"/>
        <end position="19"/>
    </location>
</feature>
<feature type="chain" id="PRO_5020025033" evidence="12">
    <location>
        <begin position="20"/>
        <end position="529"/>
    </location>
</feature>
<keyword evidence="14" id="KW-1185">Reference proteome</keyword>
<evidence type="ECO:0000256" key="1">
    <source>
        <dbReference type="ARBA" id="ARBA00004259"/>
    </source>
</evidence>
<dbReference type="PROSITE" id="PS00678">
    <property type="entry name" value="WD_REPEATS_1"/>
    <property type="match status" value="1"/>
</dbReference>
<keyword evidence="7" id="KW-0653">Protein transport</keyword>
<dbReference type="GO" id="GO:0031080">
    <property type="term" value="C:nuclear pore outer ring"/>
    <property type="evidence" value="ECO:0007669"/>
    <property type="project" value="TreeGrafter"/>
</dbReference>
<reference evidence="13" key="1">
    <citation type="submission" date="2019-03" db="EMBL/GenBank/DDBJ databases">
        <title>Improved annotation for the trematode Fasciola hepatica.</title>
        <authorList>
            <person name="Choi Y.-J."/>
            <person name="Martin J."/>
            <person name="Mitreva M."/>
        </authorList>
    </citation>
    <scope>NUCLEOTIDE SEQUENCE [LARGE SCALE GENOMIC DNA]</scope>
</reference>
<comment type="caution">
    <text evidence="13">The sequence shown here is derived from an EMBL/GenBank/DDBJ whole genome shotgun (WGS) entry which is preliminary data.</text>
</comment>
<name>A0A4E0RAV8_FASHE</name>
<evidence type="ECO:0000256" key="4">
    <source>
        <dbReference type="ARBA" id="ARBA00022448"/>
    </source>
</evidence>
<dbReference type="InterPro" id="IPR020472">
    <property type="entry name" value="WD40_PAC1"/>
</dbReference>
<evidence type="ECO:0000256" key="7">
    <source>
        <dbReference type="ARBA" id="ARBA00022927"/>
    </source>
</evidence>
<dbReference type="Proteomes" id="UP000230066">
    <property type="component" value="Unassembled WGS sequence"/>
</dbReference>
<keyword evidence="9" id="KW-0539">Nucleus</keyword>
<protein>
    <submittedName>
        <fullName evidence="13">Nucleoporin seh1</fullName>
    </submittedName>
</protein>
<dbReference type="InterPro" id="IPR019775">
    <property type="entry name" value="WD40_repeat_CS"/>
</dbReference>
<feature type="repeat" description="WD" evidence="10">
    <location>
        <begin position="28"/>
        <end position="62"/>
    </location>
</feature>
<evidence type="ECO:0000256" key="9">
    <source>
        <dbReference type="ARBA" id="ARBA00023242"/>
    </source>
</evidence>
<dbReference type="PROSITE" id="PS50294">
    <property type="entry name" value="WD_REPEATS_REGION"/>
    <property type="match status" value="2"/>
</dbReference>
<evidence type="ECO:0000256" key="10">
    <source>
        <dbReference type="PROSITE-ProRule" id="PRU00221"/>
    </source>
</evidence>
<proteinExistence type="inferred from homology"/>
<evidence type="ECO:0000256" key="5">
    <source>
        <dbReference type="ARBA" id="ARBA00022574"/>
    </source>
</evidence>
<dbReference type="InterPro" id="IPR015943">
    <property type="entry name" value="WD40/YVTN_repeat-like_dom_sf"/>
</dbReference>
<dbReference type="GO" id="GO:0034198">
    <property type="term" value="P:cellular response to amino acid starvation"/>
    <property type="evidence" value="ECO:0007669"/>
    <property type="project" value="TreeGrafter"/>
</dbReference>
<dbReference type="InterPro" id="IPR036322">
    <property type="entry name" value="WD40_repeat_dom_sf"/>
</dbReference>
<dbReference type="PANTHER" id="PTHR11024">
    <property type="entry name" value="NUCLEAR PORE COMPLEX PROTEIN SEC13 / SEH1 FAMILY MEMBER"/>
    <property type="match status" value="1"/>
</dbReference>
<evidence type="ECO:0000256" key="3">
    <source>
        <dbReference type="ARBA" id="ARBA00010102"/>
    </source>
</evidence>
<sequence>MSHHFWVVVSRLQFVYFSAVMFVSRSIHTNHADLIHDVAYDFYGRRMATCSSDQTIKIWDLRADGEWVCTARWRCHLGPAWRVTWAHPEFGQVIATCSFDRTIAIWEEVAGGQPSGSTILHEPDSHASIVGTGGAAGSTIIPTMTTSWVRRTSLVDPRTSVTGLQFAPRHLGLQLAAISTDGMRIYEAVDVMNLSQWRVQFDFDTKMAGSCLAWSQSRLDPPLIAVGSATPSGSHSSAERPSDTLSSSTSVTATSTGTTGAASNAPVLSAGTTTGGSGGGCVTSSGISAAGGSSASLVNGKVVIYEYSEGRRHWDLVEDIRALEDAVYDVQFAPHMGQSFHTLAVASKEVYILRIRPCSASGAGLSTRGDTNAARTTATNTARSPYEISMMAHFDHHKGRVWRVSWNVTGSLLASSGDDGCVRLWQANYLGVWLPISVIAPDGSHSSALPQPGSKDVGTKAPLGSMMSQFPTGIRSSGNGLRLKMASQGDTEQGKAFMDRSSGAPSVSTTTPFQKLGAFTGINHPVAWH</sequence>
<evidence type="ECO:0000256" key="8">
    <source>
        <dbReference type="ARBA" id="ARBA00023228"/>
    </source>
</evidence>
<dbReference type="AlphaFoldDB" id="A0A4E0RAV8"/>
<dbReference type="SUPFAM" id="SSF50978">
    <property type="entry name" value="WD40 repeat-like"/>
    <property type="match status" value="1"/>
</dbReference>
<keyword evidence="8" id="KW-0458">Lysosome</keyword>
<evidence type="ECO:0000313" key="14">
    <source>
        <dbReference type="Proteomes" id="UP000230066"/>
    </source>
</evidence>
<dbReference type="Gene3D" id="2.130.10.10">
    <property type="entry name" value="YVTN repeat-like/Quinoprotein amine dehydrogenase"/>
    <property type="match status" value="1"/>
</dbReference>
<feature type="repeat" description="WD" evidence="10">
    <location>
        <begin position="394"/>
        <end position="426"/>
    </location>
</feature>
<evidence type="ECO:0000256" key="12">
    <source>
        <dbReference type="SAM" id="SignalP"/>
    </source>
</evidence>
<dbReference type="GO" id="GO:0015031">
    <property type="term" value="P:protein transport"/>
    <property type="evidence" value="ECO:0007669"/>
    <property type="project" value="UniProtKB-KW"/>
</dbReference>
<organism evidence="13 14">
    <name type="scientific">Fasciola hepatica</name>
    <name type="common">Liver fluke</name>
    <dbReference type="NCBI Taxonomy" id="6192"/>
    <lineage>
        <taxon>Eukaryota</taxon>
        <taxon>Metazoa</taxon>
        <taxon>Spiralia</taxon>
        <taxon>Lophotrochozoa</taxon>
        <taxon>Platyhelminthes</taxon>
        <taxon>Trematoda</taxon>
        <taxon>Digenea</taxon>
        <taxon>Plagiorchiida</taxon>
        <taxon>Echinostomata</taxon>
        <taxon>Echinostomatoidea</taxon>
        <taxon>Fasciolidae</taxon>
        <taxon>Fasciola</taxon>
    </lineage>
</organism>
<dbReference type="PANTHER" id="PTHR11024:SF3">
    <property type="entry name" value="NUCLEOPORIN SEH1"/>
    <property type="match status" value="1"/>
</dbReference>
<dbReference type="PRINTS" id="PR00320">
    <property type="entry name" value="GPROTEINBRPT"/>
</dbReference>
<dbReference type="Pfam" id="PF00400">
    <property type="entry name" value="WD40"/>
    <property type="match status" value="3"/>
</dbReference>
<dbReference type="GO" id="GO:0005764">
    <property type="term" value="C:lysosome"/>
    <property type="evidence" value="ECO:0007669"/>
    <property type="project" value="UniProtKB-SubCell"/>
</dbReference>
<evidence type="ECO:0000256" key="6">
    <source>
        <dbReference type="ARBA" id="ARBA00022737"/>
    </source>
</evidence>